<keyword evidence="3" id="KW-1185">Reference proteome</keyword>
<gene>
    <name evidence="2" type="ORF">EOE66_19370</name>
</gene>
<sequence>MSRLHQEFARLYLPAAPTAPGALAEATELAALAPSEDAFGQVRALVIEVARPAQWAPLSALWRGVQADFGWPAPAIAVNGVDGLQLWFSLAQPVPHGQAQACVAGLRRRYLAVLRDGQVAAWPPAATLAPPRWLSVPVLREASGAWSAFVAPDLAAIFEDTPWLDLPPGAEGQASLLARSGSIAPAQWQAAMASLAAEFSESPMHAAPPGLAPAAAAEGTATDRHSPAATQARAFLLRVMEDESLPWAQRIEAAKALLAAG</sequence>
<dbReference type="Proteomes" id="UP000285575">
    <property type="component" value="Unassembled WGS sequence"/>
</dbReference>
<comment type="caution">
    <text evidence="2">The sequence shown here is derived from an EMBL/GenBank/DDBJ whole genome shotgun (WGS) entry which is preliminary data.</text>
</comment>
<protein>
    <submittedName>
        <fullName evidence="2">Uncharacterized protein</fullName>
    </submittedName>
</protein>
<evidence type="ECO:0000313" key="2">
    <source>
        <dbReference type="EMBL" id="RVU43826.1"/>
    </source>
</evidence>
<organism evidence="2 3">
    <name type="scientific">Rubrivivax rivuli</name>
    <dbReference type="NCBI Taxonomy" id="1862385"/>
    <lineage>
        <taxon>Bacteria</taxon>
        <taxon>Pseudomonadati</taxon>
        <taxon>Pseudomonadota</taxon>
        <taxon>Betaproteobacteria</taxon>
        <taxon>Burkholderiales</taxon>
        <taxon>Sphaerotilaceae</taxon>
        <taxon>Rubrivivax</taxon>
    </lineage>
</organism>
<evidence type="ECO:0000256" key="1">
    <source>
        <dbReference type="SAM" id="MobiDB-lite"/>
    </source>
</evidence>
<feature type="compositionally biased region" description="Low complexity" evidence="1">
    <location>
        <begin position="207"/>
        <end position="220"/>
    </location>
</feature>
<reference evidence="2 3" key="1">
    <citation type="submission" date="2019-01" db="EMBL/GenBank/DDBJ databases">
        <authorList>
            <person name="Chen W.-M."/>
        </authorList>
    </citation>
    <scope>NUCLEOTIDE SEQUENCE [LARGE SCALE GENOMIC DNA]</scope>
    <source>
        <strain evidence="2 3">KYPY4</strain>
    </source>
</reference>
<evidence type="ECO:0000313" key="3">
    <source>
        <dbReference type="Proteomes" id="UP000285575"/>
    </source>
</evidence>
<dbReference type="EMBL" id="SACR01000006">
    <property type="protein sequence ID" value="RVU43826.1"/>
    <property type="molecule type" value="Genomic_DNA"/>
</dbReference>
<dbReference type="OrthoDB" id="8756642at2"/>
<dbReference type="RefSeq" id="WP_128230385.1">
    <property type="nucleotide sequence ID" value="NZ_SACR01000006.1"/>
</dbReference>
<dbReference type="AlphaFoldDB" id="A0A437RAJ2"/>
<feature type="region of interest" description="Disordered" evidence="1">
    <location>
        <begin position="207"/>
        <end position="227"/>
    </location>
</feature>
<accession>A0A437RAJ2</accession>
<proteinExistence type="predicted"/>
<name>A0A437RAJ2_9BURK</name>